<dbReference type="InterPro" id="IPR001173">
    <property type="entry name" value="Glyco_trans_2-like"/>
</dbReference>
<gene>
    <name evidence="4" type="ORF">BN948_02024</name>
</gene>
<dbReference type="RefSeq" id="WP_009518017.1">
    <property type="nucleotide sequence ID" value="NZ_CCAE010000012.1"/>
</dbReference>
<feature type="transmembrane region" description="Helical" evidence="2">
    <location>
        <begin position="233"/>
        <end position="250"/>
    </location>
</feature>
<name>A0A1L1PCB2_HYDIT</name>
<dbReference type="EMBL" id="CCAE010000012">
    <property type="protein sequence ID" value="CDN87602.1"/>
    <property type="molecule type" value="Genomic_DNA"/>
</dbReference>
<evidence type="ECO:0000256" key="1">
    <source>
        <dbReference type="ARBA" id="ARBA00038494"/>
    </source>
</evidence>
<feature type="transmembrane region" description="Helical" evidence="2">
    <location>
        <begin position="206"/>
        <end position="227"/>
    </location>
</feature>
<keyword evidence="5" id="KW-1185">Reference proteome</keyword>
<evidence type="ECO:0000313" key="4">
    <source>
        <dbReference type="EMBL" id="CDN87602.1"/>
    </source>
</evidence>
<dbReference type="SUPFAM" id="SSF53448">
    <property type="entry name" value="Nucleotide-diphospho-sugar transferases"/>
    <property type="match status" value="1"/>
</dbReference>
<feature type="domain" description="Glycosyltransferase 2-like" evidence="3">
    <location>
        <begin position="13"/>
        <end position="112"/>
    </location>
</feature>
<dbReference type="AlphaFoldDB" id="A0A1L1PCB2"/>
<dbReference type="PANTHER" id="PTHR43630:SF2">
    <property type="entry name" value="GLYCOSYLTRANSFERASE"/>
    <property type="match status" value="1"/>
</dbReference>
<dbReference type="PANTHER" id="PTHR43630">
    <property type="entry name" value="POLY-BETA-1,6-N-ACETYL-D-GLUCOSAMINE SYNTHASE"/>
    <property type="match status" value="1"/>
</dbReference>
<sequence length="265" mass="29768">MTTEAEKRPTLCIGILAVNEARRIAACIASARFADQIVVIDSGSTDGTREVAAEAGAEVHLRADWEGFAVQRNRLLPHVRCDYVFFLDADEIIPPELAQEIQAAVRSGDDAVWEVQWNQVAYGRPLTLMKSTGGIRRLFRMDILSHFDGVVHEGGVLKRPEVPIRRFRHRLLHYSRETVYGSLLKLAQYVQLGAAKRAEKGRRGGVLRGMASATAIFIRLYIIRRGVLCGPEGFLFCFFIALECFFRYAALRYDKLEQGAALARR</sequence>
<protein>
    <submittedName>
        <fullName evidence="4">UDP-glucose--lipooligosaccharide glucosyltransferase</fullName>
    </submittedName>
</protein>
<dbReference type="Pfam" id="PF00535">
    <property type="entry name" value="Glycos_transf_2"/>
    <property type="match status" value="1"/>
</dbReference>
<dbReference type="InterPro" id="IPR029044">
    <property type="entry name" value="Nucleotide-diphossugar_trans"/>
</dbReference>
<evidence type="ECO:0000256" key="2">
    <source>
        <dbReference type="SAM" id="Phobius"/>
    </source>
</evidence>
<dbReference type="Proteomes" id="UP000028878">
    <property type="component" value="Unassembled WGS sequence"/>
</dbReference>
<evidence type="ECO:0000259" key="3">
    <source>
        <dbReference type="Pfam" id="PF00535"/>
    </source>
</evidence>
<accession>A0A1L1PCB2</accession>
<proteinExistence type="inferred from homology"/>
<comment type="similarity">
    <text evidence="1">Belongs to the glycosyltransferase 2 family. WaaE/KdtX subfamily.</text>
</comment>
<dbReference type="GO" id="GO:0016740">
    <property type="term" value="F:transferase activity"/>
    <property type="evidence" value="ECO:0007669"/>
    <property type="project" value="UniProtKB-KW"/>
</dbReference>
<dbReference type="Gene3D" id="3.90.550.10">
    <property type="entry name" value="Spore Coat Polysaccharide Biosynthesis Protein SpsA, Chain A"/>
    <property type="match status" value="1"/>
</dbReference>
<reference evidence="5" key="1">
    <citation type="submission" date="2014-11" db="EMBL/GenBank/DDBJ databases">
        <title>Draft genome sequence of Hydrogenophaga intermedia S1.</title>
        <authorList>
            <person name="Gan H.M."/>
            <person name="Chew T.H."/>
            <person name="Stolz A."/>
        </authorList>
    </citation>
    <scope>NUCLEOTIDE SEQUENCE [LARGE SCALE GENOMIC DNA]</scope>
    <source>
        <strain evidence="5">S1</strain>
    </source>
</reference>
<keyword evidence="2" id="KW-1133">Transmembrane helix</keyword>
<evidence type="ECO:0000313" key="5">
    <source>
        <dbReference type="Proteomes" id="UP000028878"/>
    </source>
</evidence>
<keyword evidence="2" id="KW-0472">Membrane</keyword>
<organism evidence="4 5">
    <name type="scientific">Hydrogenophaga intermedia</name>
    <dbReference type="NCBI Taxonomy" id="65786"/>
    <lineage>
        <taxon>Bacteria</taxon>
        <taxon>Pseudomonadati</taxon>
        <taxon>Pseudomonadota</taxon>
        <taxon>Betaproteobacteria</taxon>
        <taxon>Burkholderiales</taxon>
        <taxon>Comamonadaceae</taxon>
        <taxon>Hydrogenophaga</taxon>
    </lineage>
</organism>
<keyword evidence="4" id="KW-0808">Transferase</keyword>
<dbReference type="CDD" id="cd02511">
    <property type="entry name" value="Beta4Glucosyltransferase"/>
    <property type="match status" value="1"/>
</dbReference>
<keyword evidence="2" id="KW-0812">Transmembrane</keyword>